<reference evidence="1 2" key="1">
    <citation type="submission" date="2024-09" db="EMBL/GenBank/DDBJ databases">
        <title>Chromosome-scale assembly of Riccia fluitans.</title>
        <authorList>
            <person name="Paukszto L."/>
            <person name="Sawicki J."/>
            <person name="Karawczyk K."/>
            <person name="Piernik-Szablinska J."/>
            <person name="Szczecinska M."/>
            <person name="Mazdziarz M."/>
        </authorList>
    </citation>
    <scope>NUCLEOTIDE SEQUENCE [LARGE SCALE GENOMIC DNA]</scope>
    <source>
        <strain evidence="1">Rf_01</strain>
        <tissue evidence="1">Aerial parts of the thallus</tissue>
    </source>
</reference>
<evidence type="ECO:0008006" key="3">
    <source>
        <dbReference type="Google" id="ProtNLM"/>
    </source>
</evidence>
<dbReference type="SUPFAM" id="SSF52096">
    <property type="entry name" value="ClpP/crotonase"/>
    <property type="match status" value="1"/>
</dbReference>
<name>A0ABD1XRP6_9MARC</name>
<sequence>MEALAFAGARCPSALVSSTRCRGRVEQSAIASFSTLPLLPPRQFLFSGLRAVSKDRFYKQATSFQGKVQKSPNSVPYRIPQESLCSQWVHIWNVLYRERIIFVGQYIDEEFRNQFLATMLYLDSSDNTKPLYLYLNSLGGDGLHNDAHDKDSVSVAVRPMRFKMKRRSCLGLYLAKYLRRLDSPSKKQVSKDCKSYQTI</sequence>
<dbReference type="Pfam" id="PF00574">
    <property type="entry name" value="CLP_protease"/>
    <property type="match status" value="1"/>
</dbReference>
<dbReference type="Proteomes" id="UP001605036">
    <property type="component" value="Unassembled WGS sequence"/>
</dbReference>
<evidence type="ECO:0000313" key="2">
    <source>
        <dbReference type="Proteomes" id="UP001605036"/>
    </source>
</evidence>
<gene>
    <name evidence="1" type="ORF">R1flu_028771</name>
</gene>
<dbReference type="InterPro" id="IPR023562">
    <property type="entry name" value="ClpP/TepA"/>
</dbReference>
<dbReference type="InterPro" id="IPR029045">
    <property type="entry name" value="ClpP/crotonase-like_dom_sf"/>
</dbReference>
<proteinExistence type="predicted"/>
<dbReference type="EMBL" id="JBHFFA010000008">
    <property type="protein sequence ID" value="KAL2610198.1"/>
    <property type="molecule type" value="Genomic_DNA"/>
</dbReference>
<dbReference type="PANTHER" id="PTHR10381">
    <property type="entry name" value="ATP-DEPENDENT CLP PROTEASE PROTEOLYTIC SUBUNIT"/>
    <property type="match status" value="1"/>
</dbReference>
<evidence type="ECO:0000313" key="1">
    <source>
        <dbReference type="EMBL" id="KAL2610198.1"/>
    </source>
</evidence>
<dbReference type="AlphaFoldDB" id="A0ABD1XRP6"/>
<keyword evidence="2" id="KW-1185">Reference proteome</keyword>
<organism evidence="1 2">
    <name type="scientific">Riccia fluitans</name>
    <dbReference type="NCBI Taxonomy" id="41844"/>
    <lineage>
        <taxon>Eukaryota</taxon>
        <taxon>Viridiplantae</taxon>
        <taxon>Streptophyta</taxon>
        <taxon>Embryophyta</taxon>
        <taxon>Marchantiophyta</taxon>
        <taxon>Marchantiopsida</taxon>
        <taxon>Marchantiidae</taxon>
        <taxon>Marchantiales</taxon>
        <taxon>Ricciaceae</taxon>
        <taxon>Riccia</taxon>
    </lineage>
</organism>
<dbReference type="Gene3D" id="3.90.226.10">
    <property type="entry name" value="2-enoyl-CoA Hydratase, Chain A, domain 1"/>
    <property type="match status" value="1"/>
</dbReference>
<dbReference type="PANTHER" id="PTHR10381:SF46">
    <property type="entry name" value="ATP-DEPENDENT CLP PROTEASE PROTEOLYTIC SUBUNIT-RELATED PROTEIN 2, CHLOROPLASTIC"/>
    <property type="match status" value="1"/>
</dbReference>
<protein>
    <recommendedName>
        <fullName evidence="3">ATP-dependent Clp protease proteolytic subunit</fullName>
    </recommendedName>
</protein>
<comment type="caution">
    <text evidence="1">The sequence shown here is derived from an EMBL/GenBank/DDBJ whole genome shotgun (WGS) entry which is preliminary data.</text>
</comment>
<accession>A0ABD1XRP6</accession>